<evidence type="ECO:0000256" key="5">
    <source>
        <dbReference type="ARBA" id="ARBA00023180"/>
    </source>
</evidence>
<dbReference type="InterPro" id="IPR008979">
    <property type="entry name" value="Galactose-bd-like_sf"/>
</dbReference>
<dbReference type="InterPro" id="IPR008928">
    <property type="entry name" value="6-hairpin_glycosidase_sf"/>
</dbReference>
<keyword evidence="9" id="KW-1185">Reference proteome</keyword>
<dbReference type="FunFam" id="1.50.10.10:FF:000032">
    <property type="entry name" value="Vacuolar acid trehalase"/>
    <property type="match status" value="1"/>
</dbReference>
<dbReference type="SUPFAM" id="SSF49785">
    <property type="entry name" value="Galactose-binding domain-like"/>
    <property type="match status" value="1"/>
</dbReference>
<dbReference type="GO" id="GO:0030246">
    <property type="term" value="F:carbohydrate binding"/>
    <property type="evidence" value="ECO:0007669"/>
    <property type="project" value="InterPro"/>
</dbReference>
<feature type="domain" description="Glycoside hydrolase family 65 N-terminal" evidence="7">
    <location>
        <begin position="35"/>
        <end position="305"/>
    </location>
</feature>
<dbReference type="Pfam" id="PF03636">
    <property type="entry name" value="Glyco_hydro_65N"/>
    <property type="match status" value="1"/>
</dbReference>
<protein>
    <recommendedName>
        <fullName evidence="3">alpha,alpha-trehalase</fullName>
        <ecNumber evidence="3">3.2.1.28</ecNumber>
    </recommendedName>
</protein>
<comment type="catalytic activity">
    <reaction evidence="1">
        <text>alpha,alpha-trehalose + H2O = alpha-D-glucose + beta-D-glucose</text>
        <dbReference type="Rhea" id="RHEA:32675"/>
        <dbReference type="ChEBI" id="CHEBI:15377"/>
        <dbReference type="ChEBI" id="CHEBI:15903"/>
        <dbReference type="ChEBI" id="CHEBI:16551"/>
        <dbReference type="ChEBI" id="CHEBI:17925"/>
        <dbReference type="EC" id="3.2.1.28"/>
    </reaction>
</comment>
<dbReference type="InterPro" id="IPR005196">
    <property type="entry name" value="Glyco_hydro_65_N"/>
</dbReference>
<dbReference type="AlphaFoldDB" id="A0A0C3HBS3"/>
<evidence type="ECO:0000256" key="4">
    <source>
        <dbReference type="ARBA" id="ARBA00022801"/>
    </source>
</evidence>
<dbReference type="OrthoDB" id="200349at2759"/>
<dbReference type="SUPFAM" id="SSF48208">
    <property type="entry name" value="Six-hairpin glycosidases"/>
    <property type="match status" value="1"/>
</dbReference>
<dbReference type="Proteomes" id="UP000054321">
    <property type="component" value="Unassembled WGS sequence"/>
</dbReference>
<dbReference type="GO" id="GO:0009277">
    <property type="term" value="C:fungal-type cell wall"/>
    <property type="evidence" value="ECO:0007669"/>
    <property type="project" value="TreeGrafter"/>
</dbReference>
<dbReference type="PANTHER" id="PTHR11051:SF8">
    <property type="entry name" value="PROTEIN-GLUCOSYLGALACTOSYLHYDROXYLYSINE GLUCOSIDASE"/>
    <property type="match status" value="1"/>
</dbReference>
<sequence>MGGHRSGVLEKLHGSSLISRTTLTISTNTFCPNHFSTAPYIANGYFGQTLPSEGVGYWIERRPDGSHASNGWPLDQPRATFGTIAGFWNLQEKVKYPSLPENVKRGGESVISGIPDWTGLTVTNQDGQSYMPGIDIATVIDYSQSMSLQNGIVHTNVTWRPKGQDTTFQLNYTALAHRKRVNLGIIRLDITVTGPTQFTVTDIIDGAGATRAHFGDKEVTDEWIWTSVKPWGIETVTAYVGSTARFSGLSDEEILDVQMSRRDAFDREWVSKNLSTVSQSWDFKFSDPGSRIFSIYKYVGIASSDAFPQNTQSTARHAALNAASTTWDDLLEEHANVWDASWEAADIIIPGIEDLQILTRGSLFHLLANTRSGIEGDGLGDNSILVGGLSSDSYAGLIFWDSDVWMYPSLLLLQPDYAASINNYRSRMLPQAIANAQSYNYSGLLFPWTSGRFGNCTGTGLCKDYQYHLDHDVAQSHWHYYLHTKDEIWLRERGWPIIKNAADMFANFVVINPESGLYETKLLGEPDEFAYNINNGAYTNAGIKMLLGDWAPAAANVLGITPPSNWSTIAENIKIPYDKEQNIIIEYDGMDGLVHVKQASVALINYPIGWNMNEQQAHNDMAFYAAATTADGPAMTWSMFAINAARVDDHGCAAYTYLLQGSEPYIRAPFYQFSEQQTDSWHTEYFNTETNGAFPFLTGHGGFLQIFTHGFTGIKPQVDALFMDPTMVPQLPHGFILKGVKYQGAVLDISIGPETTTITRRSDASSTTPVTIRIGGKAPRPGDHPLLAGENLIVPTRRQDRNGTSIPGNIAQCVPVFSYQPYVPGRLPIAAVDGSNATLWQPASPSLSSLIIDLGLSQVVSGVSINWGPTPALKMEIWGSDTVDGRFVRMAKVGRVTVNEPYIAEEAKLIRVRQGNITVVEFEKSTNTRYMRLDIRGTWGNDKGVGATVAEVAIL</sequence>
<dbReference type="InterPro" id="IPR037018">
    <property type="entry name" value="GH65_N"/>
</dbReference>
<evidence type="ECO:0000259" key="7">
    <source>
        <dbReference type="Pfam" id="PF03636"/>
    </source>
</evidence>
<dbReference type="STRING" id="913774.A0A0C3HBS3"/>
<dbReference type="Gene3D" id="2.70.98.40">
    <property type="entry name" value="Glycoside hydrolase, family 65, N-terminal domain"/>
    <property type="match status" value="1"/>
</dbReference>
<keyword evidence="4" id="KW-0378">Hydrolase</keyword>
<dbReference type="SUPFAM" id="SSF74650">
    <property type="entry name" value="Galactose mutarotase-like"/>
    <property type="match status" value="1"/>
</dbReference>
<dbReference type="InterPro" id="IPR012341">
    <property type="entry name" value="6hp_glycosidase-like_sf"/>
</dbReference>
<reference evidence="9" key="2">
    <citation type="submission" date="2015-01" db="EMBL/GenBank/DDBJ databases">
        <title>Evolutionary Origins and Diversification of the Mycorrhizal Mutualists.</title>
        <authorList>
            <consortium name="DOE Joint Genome Institute"/>
            <consortium name="Mycorrhizal Genomics Consortium"/>
            <person name="Kohler A."/>
            <person name="Kuo A."/>
            <person name="Nagy L.G."/>
            <person name="Floudas D."/>
            <person name="Copeland A."/>
            <person name="Barry K.W."/>
            <person name="Cichocki N."/>
            <person name="Veneault-Fourrey C."/>
            <person name="LaButti K."/>
            <person name="Lindquist E.A."/>
            <person name="Lipzen A."/>
            <person name="Lundell T."/>
            <person name="Morin E."/>
            <person name="Murat C."/>
            <person name="Riley R."/>
            <person name="Ohm R."/>
            <person name="Sun H."/>
            <person name="Tunlid A."/>
            <person name="Henrissat B."/>
            <person name="Grigoriev I.V."/>
            <person name="Hibbett D.S."/>
            <person name="Martin F."/>
        </authorList>
    </citation>
    <scope>NUCLEOTIDE SEQUENCE [LARGE SCALE GENOMIC DNA]</scope>
    <source>
        <strain evidence="9">Zn</strain>
    </source>
</reference>
<dbReference type="GO" id="GO:0004555">
    <property type="term" value="F:alpha,alpha-trehalase activity"/>
    <property type="evidence" value="ECO:0007669"/>
    <property type="project" value="UniProtKB-EC"/>
</dbReference>
<evidence type="ECO:0000313" key="9">
    <source>
        <dbReference type="Proteomes" id="UP000054321"/>
    </source>
</evidence>
<name>A0A0C3HBS3_OIDMZ</name>
<dbReference type="FunCoup" id="A0A0C3HBS3">
    <property type="interactions" value="93"/>
</dbReference>
<gene>
    <name evidence="8" type="ORF">OIDMADRAFT_42475</name>
</gene>
<proteinExistence type="inferred from homology"/>
<dbReference type="GO" id="GO:0005993">
    <property type="term" value="P:trehalose catabolic process"/>
    <property type="evidence" value="ECO:0007669"/>
    <property type="project" value="TreeGrafter"/>
</dbReference>
<dbReference type="Gene3D" id="1.50.10.10">
    <property type="match status" value="1"/>
</dbReference>
<evidence type="ECO:0000313" key="8">
    <source>
        <dbReference type="EMBL" id="KIN00615.1"/>
    </source>
</evidence>
<dbReference type="EC" id="3.2.1.28" evidence="3"/>
<dbReference type="HOGENOM" id="CLU_006285_4_0_1"/>
<dbReference type="Gene3D" id="2.60.120.260">
    <property type="entry name" value="Galactose-binding domain-like"/>
    <property type="match status" value="1"/>
</dbReference>
<evidence type="ECO:0000256" key="1">
    <source>
        <dbReference type="ARBA" id="ARBA00001576"/>
    </source>
</evidence>
<accession>A0A0C3HBS3</accession>
<organism evidence="8 9">
    <name type="scientific">Oidiodendron maius (strain Zn)</name>
    <dbReference type="NCBI Taxonomy" id="913774"/>
    <lineage>
        <taxon>Eukaryota</taxon>
        <taxon>Fungi</taxon>
        <taxon>Dikarya</taxon>
        <taxon>Ascomycota</taxon>
        <taxon>Pezizomycotina</taxon>
        <taxon>Leotiomycetes</taxon>
        <taxon>Leotiomycetes incertae sedis</taxon>
        <taxon>Myxotrichaceae</taxon>
        <taxon>Oidiodendron</taxon>
    </lineage>
</organism>
<comment type="similarity">
    <text evidence="2">Belongs to the glycosyl hydrolase 65 family.</text>
</comment>
<dbReference type="InParanoid" id="A0A0C3HBS3"/>
<evidence type="ECO:0000256" key="3">
    <source>
        <dbReference type="ARBA" id="ARBA00012757"/>
    </source>
</evidence>
<dbReference type="InterPro" id="IPR011013">
    <property type="entry name" value="Gal_mutarotase_sf_dom"/>
</dbReference>
<dbReference type="InterPro" id="IPR005195">
    <property type="entry name" value="Glyco_hydro_65_M"/>
</dbReference>
<dbReference type="Pfam" id="PF03632">
    <property type="entry name" value="Glyco_hydro_65m"/>
    <property type="match status" value="1"/>
</dbReference>
<keyword evidence="5" id="KW-0325">Glycoprotein</keyword>
<feature type="domain" description="Glycoside hydrolase family 65 central catalytic" evidence="6">
    <location>
        <begin position="383"/>
        <end position="589"/>
    </location>
</feature>
<dbReference type="EMBL" id="KN832877">
    <property type="protein sequence ID" value="KIN00615.1"/>
    <property type="molecule type" value="Genomic_DNA"/>
</dbReference>
<evidence type="ECO:0000256" key="2">
    <source>
        <dbReference type="ARBA" id="ARBA00006768"/>
    </source>
</evidence>
<dbReference type="PANTHER" id="PTHR11051">
    <property type="entry name" value="GLYCOSYL HYDROLASE-RELATED"/>
    <property type="match status" value="1"/>
</dbReference>
<reference evidence="8 9" key="1">
    <citation type="submission" date="2014-04" db="EMBL/GenBank/DDBJ databases">
        <authorList>
            <consortium name="DOE Joint Genome Institute"/>
            <person name="Kuo A."/>
            <person name="Martino E."/>
            <person name="Perotto S."/>
            <person name="Kohler A."/>
            <person name="Nagy L.G."/>
            <person name="Floudas D."/>
            <person name="Copeland A."/>
            <person name="Barry K.W."/>
            <person name="Cichocki N."/>
            <person name="Veneault-Fourrey C."/>
            <person name="LaButti K."/>
            <person name="Lindquist E.A."/>
            <person name="Lipzen A."/>
            <person name="Lundell T."/>
            <person name="Morin E."/>
            <person name="Murat C."/>
            <person name="Sun H."/>
            <person name="Tunlid A."/>
            <person name="Henrissat B."/>
            <person name="Grigoriev I.V."/>
            <person name="Hibbett D.S."/>
            <person name="Martin F."/>
            <person name="Nordberg H.P."/>
            <person name="Cantor M.N."/>
            <person name="Hua S.X."/>
        </authorList>
    </citation>
    <scope>NUCLEOTIDE SEQUENCE [LARGE SCALE GENOMIC DNA]</scope>
    <source>
        <strain evidence="8 9">Zn</strain>
    </source>
</reference>
<evidence type="ECO:0000259" key="6">
    <source>
        <dbReference type="Pfam" id="PF03632"/>
    </source>
</evidence>